<comment type="caution">
    <text evidence="2">The sequence shown here is derived from an EMBL/GenBank/DDBJ whole genome shotgun (WGS) entry which is preliminary data.</text>
</comment>
<dbReference type="RefSeq" id="WP_379987083.1">
    <property type="nucleotide sequence ID" value="NZ_JADIKD010000008.1"/>
</dbReference>
<evidence type="ECO:0000313" key="2">
    <source>
        <dbReference type="EMBL" id="MFK2916888.1"/>
    </source>
</evidence>
<dbReference type="Proteomes" id="UP001620408">
    <property type="component" value="Unassembled WGS sequence"/>
</dbReference>
<name>A0ABW8K1V9_9GAMM</name>
<keyword evidence="3" id="KW-1185">Reference proteome</keyword>
<dbReference type="EMBL" id="JADIKD010000008">
    <property type="protein sequence ID" value="MFK2916888.1"/>
    <property type="molecule type" value="Genomic_DNA"/>
</dbReference>
<feature type="chain" id="PRO_5045066203" evidence="1">
    <location>
        <begin position="20"/>
        <end position="197"/>
    </location>
</feature>
<reference evidence="2 3" key="1">
    <citation type="submission" date="2020-10" db="EMBL/GenBank/DDBJ databases">
        <title>Phylogeny of dyella-like bacteria.</title>
        <authorList>
            <person name="Fu J."/>
        </authorList>
    </citation>
    <scope>NUCLEOTIDE SEQUENCE [LARGE SCALE GENOMIC DNA]</scope>
    <source>
        <strain evidence="2 3">BB4</strain>
    </source>
</reference>
<evidence type="ECO:0000256" key="1">
    <source>
        <dbReference type="SAM" id="SignalP"/>
    </source>
</evidence>
<sequence length="197" mass="21985">MIITLGQALALFLALTTTAFGLPMKNPDIKQNPNPKKRYEITLTLENAPGPFDSVTGTVHYKVENERCVPMTPISGATLAPEKNEPLTFNRVSDHVYKATLYADLLQDEDYYGMGVCHWAVNTAWATLKINKVDFSPAMDAKELLAQKPVPTYFVRGDYFNSGEERSAFGTPNRGLFLPESRTDIFSMTLTAREVDQ</sequence>
<gene>
    <name evidence="2" type="ORF">ISS97_06410</name>
</gene>
<keyword evidence="1" id="KW-0732">Signal</keyword>
<feature type="signal peptide" evidence="1">
    <location>
        <begin position="1"/>
        <end position="19"/>
    </location>
</feature>
<accession>A0ABW8K1V9</accession>
<organism evidence="2 3">
    <name type="scientific">Dyella koreensis</name>
    <dbReference type="NCBI Taxonomy" id="311235"/>
    <lineage>
        <taxon>Bacteria</taxon>
        <taxon>Pseudomonadati</taxon>
        <taxon>Pseudomonadota</taxon>
        <taxon>Gammaproteobacteria</taxon>
        <taxon>Lysobacterales</taxon>
        <taxon>Rhodanobacteraceae</taxon>
        <taxon>Dyella</taxon>
    </lineage>
</organism>
<evidence type="ECO:0000313" key="3">
    <source>
        <dbReference type="Proteomes" id="UP001620408"/>
    </source>
</evidence>
<protein>
    <submittedName>
        <fullName evidence="2">Uncharacterized protein</fullName>
    </submittedName>
</protein>
<proteinExistence type="predicted"/>